<keyword evidence="4" id="KW-1185">Reference proteome</keyword>
<name>A0ABP4W1L5_9ACTN</name>
<evidence type="ECO:0008006" key="5">
    <source>
        <dbReference type="Google" id="ProtNLM"/>
    </source>
</evidence>
<gene>
    <name evidence="3" type="ORF">GCM10009710_25470</name>
</gene>
<keyword evidence="2" id="KW-0732">Signal</keyword>
<reference evidence="4" key="1">
    <citation type="journal article" date="2019" name="Int. J. Syst. Evol. Microbiol.">
        <title>The Global Catalogue of Microorganisms (GCM) 10K type strain sequencing project: providing services to taxonomists for standard genome sequencing and annotation.</title>
        <authorList>
            <consortium name="The Broad Institute Genomics Platform"/>
            <consortium name="The Broad Institute Genome Sequencing Center for Infectious Disease"/>
            <person name="Wu L."/>
            <person name="Ma J."/>
        </authorList>
    </citation>
    <scope>NUCLEOTIDE SEQUENCE [LARGE SCALE GENOMIC DNA]</scope>
    <source>
        <strain evidence="4">JCM 13518</strain>
    </source>
</reference>
<feature type="signal peptide" evidence="2">
    <location>
        <begin position="1"/>
        <end position="20"/>
    </location>
</feature>
<feature type="chain" id="PRO_5045910617" description="DUF5666 domain-containing protein" evidence="2">
    <location>
        <begin position="21"/>
        <end position="248"/>
    </location>
</feature>
<accession>A0ABP4W1L5</accession>
<feature type="region of interest" description="Disordered" evidence="1">
    <location>
        <begin position="20"/>
        <end position="56"/>
    </location>
</feature>
<evidence type="ECO:0000256" key="2">
    <source>
        <dbReference type="SAM" id="SignalP"/>
    </source>
</evidence>
<dbReference type="EMBL" id="BAAAME010000004">
    <property type="protein sequence ID" value="GAA1744313.1"/>
    <property type="molecule type" value="Genomic_DNA"/>
</dbReference>
<sequence length="248" mass="25860">MKLRTAAPAAVLSALLLVSACGSDDPEPDPEPTSSESTGDEDDEKGLSKSDLEDALLTDDDVADLADDLEEVEVVDSEITGDDIVDGDEACAAFLDDDYGVDEEEKASTEFESESEGISVYSTVELYAEGEAAEELEATRDLFSECATFTIEVGGQAATVDVMTIDIGELDGYDLGDEGLAVDMTFTVDGAEVLRQGYTLIRVGDVLTISGAAVVGDGTGEIQLGDDVMLTISEAAADRLESVVADAA</sequence>
<evidence type="ECO:0000313" key="3">
    <source>
        <dbReference type="EMBL" id="GAA1744313.1"/>
    </source>
</evidence>
<dbReference type="RefSeq" id="WP_344202224.1">
    <property type="nucleotide sequence ID" value="NZ_BAAAME010000004.1"/>
</dbReference>
<protein>
    <recommendedName>
        <fullName evidence="5">DUF5666 domain-containing protein</fullName>
    </recommendedName>
</protein>
<evidence type="ECO:0000256" key="1">
    <source>
        <dbReference type="SAM" id="MobiDB-lite"/>
    </source>
</evidence>
<evidence type="ECO:0000313" key="4">
    <source>
        <dbReference type="Proteomes" id="UP001501057"/>
    </source>
</evidence>
<dbReference type="PROSITE" id="PS51257">
    <property type="entry name" value="PROKAR_LIPOPROTEIN"/>
    <property type="match status" value="1"/>
</dbReference>
<dbReference type="Proteomes" id="UP001501057">
    <property type="component" value="Unassembled WGS sequence"/>
</dbReference>
<comment type="caution">
    <text evidence="3">The sequence shown here is derived from an EMBL/GenBank/DDBJ whole genome shotgun (WGS) entry which is preliminary data.</text>
</comment>
<organism evidence="3 4">
    <name type="scientific">Aeromicrobium alkaliterrae</name>
    <dbReference type="NCBI Taxonomy" id="302168"/>
    <lineage>
        <taxon>Bacteria</taxon>
        <taxon>Bacillati</taxon>
        <taxon>Actinomycetota</taxon>
        <taxon>Actinomycetes</taxon>
        <taxon>Propionibacteriales</taxon>
        <taxon>Nocardioidaceae</taxon>
        <taxon>Aeromicrobium</taxon>
    </lineage>
</organism>
<proteinExistence type="predicted"/>